<dbReference type="GO" id="GO:0016746">
    <property type="term" value="F:acyltransferase activity"/>
    <property type="evidence" value="ECO:0007669"/>
    <property type="project" value="InterPro"/>
</dbReference>
<reference evidence="2 3" key="1">
    <citation type="submission" date="2016-07" db="EMBL/GenBank/DDBJ databases">
        <title>Pervasive Adenine N6-methylation of Active Genes in Fungi.</title>
        <authorList>
            <consortium name="DOE Joint Genome Institute"/>
            <person name="Mondo S.J."/>
            <person name="Dannebaum R.O."/>
            <person name="Kuo R.C."/>
            <person name="Labutti K."/>
            <person name="Haridas S."/>
            <person name="Kuo A."/>
            <person name="Salamov A."/>
            <person name="Ahrendt S.R."/>
            <person name="Lipzen A."/>
            <person name="Sullivan W."/>
            <person name="Andreopoulos W.B."/>
            <person name="Clum A."/>
            <person name="Lindquist E."/>
            <person name="Daum C."/>
            <person name="Ramamoorthy G.K."/>
            <person name="Gryganskyi A."/>
            <person name="Culley D."/>
            <person name="Magnuson J.K."/>
            <person name="James T.Y."/>
            <person name="O'Malley M.A."/>
            <person name="Stajich J.E."/>
            <person name="Spatafora J.W."/>
            <person name="Visel A."/>
            <person name="Grigoriev I.V."/>
        </authorList>
    </citation>
    <scope>NUCLEOTIDE SEQUENCE [LARGE SCALE GENOMIC DNA]</scope>
    <source>
        <strain evidence="2 3">CBS 129021</strain>
    </source>
</reference>
<accession>A0A1Y2DR73</accession>
<feature type="non-terminal residue" evidence="2">
    <location>
        <position position="1"/>
    </location>
</feature>
<dbReference type="OrthoDB" id="329835at2759"/>
<name>A0A1Y2DR73_9PEZI</name>
<dbReference type="InterPro" id="IPR014031">
    <property type="entry name" value="Ketoacyl_synth_C"/>
</dbReference>
<keyword evidence="3" id="KW-1185">Reference proteome</keyword>
<dbReference type="SUPFAM" id="SSF53901">
    <property type="entry name" value="Thiolase-like"/>
    <property type="match status" value="1"/>
</dbReference>
<dbReference type="RefSeq" id="XP_040713711.1">
    <property type="nucleotide sequence ID" value="XM_040856384.1"/>
</dbReference>
<dbReference type="Gene3D" id="3.40.47.10">
    <property type="match status" value="1"/>
</dbReference>
<dbReference type="EMBL" id="MCFJ01000010">
    <property type="protein sequence ID" value="ORY61634.1"/>
    <property type="molecule type" value="Genomic_DNA"/>
</dbReference>
<protein>
    <recommendedName>
        <fullName evidence="1">Beta-ketoacyl synthase C-terminal domain-containing protein</fullName>
    </recommendedName>
</protein>
<dbReference type="AlphaFoldDB" id="A0A1Y2DR73"/>
<dbReference type="Proteomes" id="UP000193689">
    <property type="component" value="Unassembled WGS sequence"/>
</dbReference>
<dbReference type="Pfam" id="PF02801">
    <property type="entry name" value="Ketoacyl-synt_C"/>
    <property type="match status" value="1"/>
</dbReference>
<evidence type="ECO:0000259" key="1">
    <source>
        <dbReference type="Pfam" id="PF02801"/>
    </source>
</evidence>
<proteinExistence type="predicted"/>
<comment type="caution">
    <text evidence="2">The sequence shown here is derived from an EMBL/GenBank/DDBJ whole genome shotgun (WGS) entry which is preliminary data.</text>
</comment>
<sequence>SIKMVVGKTEGTAGLAGLLKAYLSLQAGMAPPNMLFKNDVPASTALGPKVRIYAMPGFYESSSSPKK</sequence>
<organism evidence="2 3">
    <name type="scientific">Pseudomassariella vexata</name>
    <dbReference type="NCBI Taxonomy" id="1141098"/>
    <lineage>
        <taxon>Eukaryota</taxon>
        <taxon>Fungi</taxon>
        <taxon>Dikarya</taxon>
        <taxon>Ascomycota</taxon>
        <taxon>Pezizomycotina</taxon>
        <taxon>Sordariomycetes</taxon>
        <taxon>Xylariomycetidae</taxon>
        <taxon>Amphisphaeriales</taxon>
        <taxon>Pseudomassariaceae</taxon>
        <taxon>Pseudomassariella</taxon>
    </lineage>
</organism>
<dbReference type="GeneID" id="63772596"/>
<evidence type="ECO:0000313" key="2">
    <source>
        <dbReference type="EMBL" id="ORY61634.1"/>
    </source>
</evidence>
<gene>
    <name evidence="2" type="ORF">BCR38DRAFT_347936</name>
</gene>
<feature type="domain" description="Beta-ketoacyl synthase C-terminal" evidence="1">
    <location>
        <begin position="1"/>
        <end position="34"/>
    </location>
</feature>
<dbReference type="InParanoid" id="A0A1Y2DR73"/>
<evidence type="ECO:0000313" key="3">
    <source>
        <dbReference type="Proteomes" id="UP000193689"/>
    </source>
</evidence>
<dbReference type="InterPro" id="IPR016039">
    <property type="entry name" value="Thiolase-like"/>
</dbReference>